<keyword evidence="2" id="KW-1185">Reference proteome</keyword>
<proteinExistence type="predicted"/>
<evidence type="ECO:0000313" key="2">
    <source>
        <dbReference type="Proteomes" id="UP001633002"/>
    </source>
</evidence>
<dbReference type="Proteomes" id="UP001633002">
    <property type="component" value="Unassembled WGS sequence"/>
</dbReference>
<name>A0ABD3HFH2_9MARC</name>
<sequence length="95" mass="10257">MGGENAALVRFVVNPHLQAEAIRMNCGGELLEDGAFVTAVEPKTEPIDDLPMKVEWNVLNYESMVSQALAKLRIADANPFDLRGPYGNLGGGWVG</sequence>
<reference evidence="1 2" key="1">
    <citation type="submission" date="2024-09" db="EMBL/GenBank/DDBJ databases">
        <title>Chromosome-scale assembly of Riccia sorocarpa.</title>
        <authorList>
            <person name="Paukszto L."/>
        </authorList>
    </citation>
    <scope>NUCLEOTIDE SEQUENCE [LARGE SCALE GENOMIC DNA]</scope>
    <source>
        <strain evidence="1">LP-2024</strain>
        <tissue evidence="1">Aerial parts of the thallus</tissue>
    </source>
</reference>
<comment type="caution">
    <text evidence="1">The sequence shown here is derived from an EMBL/GenBank/DDBJ whole genome shotgun (WGS) entry which is preliminary data.</text>
</comment>
<accession>A0ABD3HFH2</accession>
<gene>
    <name evidence="1" type="ORF">R1sor_015910</name>
</gene>
<organism evidence="1 2">
    <name type="scientific">Riccia sorocarpa</name>
    <dbReference type="NCBI Taxonomy" id="122646"/>
    <lineage>
        <taxon>Eukaryota</taxon>
        <taxon>Viridiplantae</taxon>
        <taxon>Streptophyta</taxon>
        <taxon>Embryophyta</taxon>
        <taxon>Marchantiophyta</taxon>
        <taxon>Marchantiopsida</taxon>
        <taxon>Marchantiidae</taxon>
        <taxon>Marchantiales</taxon>
        <taxon>Ricciaceae</taxon>
        <taxon>Riccia</taxon>
    </lineage>
</organism>
<protein>
    <submittedName>
        <fullName evidence="1">Uncharacterized protein</fullName>
    </submittedName>
</protein>
<dbReference type="AlphaFoldDB" id="A0ABD3HFH2"/>
<dbReference type="EMBL" id="JBJQOH010000004">
    <property type="protein sequence ID" value="KAL3689601.1"/>
    <property type="molecule type" value="Genomic_DNA"/>
</dbReference>
<evidence type="ECO:0000313" key="1">
    <source>
        <dbReference type="EMBL" id="KAL3689601.1"/>
    </source>
</evidence>